<dbReference type="InterPro" id="IPR000717">
    <property type="entry name" value="PCI_dom"/>
</dbReference>
<dbReference type="Proteomes" id="UP000644660">
    <property type="component" value="Unassembled WGS sequence"/>
</dbReference>
<accession>A0A8H2ZGI5</accession>
<dbReference type="GO" id="GO:0003723">
    <property type="term" value="F:RNA binding"/>
    <property type="evidence" value="ECO:0007669"/>
    <property type="project" value="InterPro"/>
</dbReference>
<dbReference type="Pfam" id="PF01399">
    <property type="entry name" value="PCI"/>
    <property type="match status" value="1"/>
</dbReference>
<evidence type="ECO:0000256" key="1">
    <source>
        <dbReference type="ARBA" id="ARBA00025771"/>
    </source>
</evidence>
<organism evidence="3 4">
    <name type="scientific">Maudiozyma barnettii</name>
    <dbReference type="NCBI Taxonomy" id="61262"/>
    <lineage>
        <taxon>Eukaryota</taxon>
        <taxon>Fungi</taxon>
        <taxon>Dikarya</taxon>
        <taxon>Ascomycota</taxon>
        <taxon>Saccharomycotina</taxon>
        <taxon>Saccharomycetes</taxon>
        <taxon>Saccharomycetales</taxon>
        <taxon>Saccharomycetaceae</taxon>
        <taxon>Maudiozyma</taxon>
    </lineage>
</organism>
<dbReference type="PANTHER" id="PTHR12732:SF0">
    <property type="entry name" value="PCI DOMAIN-CONTAINING PROTEIN 2"/>
    <property type="match status" value="1"/>
</dbReference>
<evidence type="ECO:0000259" key="2">
    <source>
        <dbReference type="PROSITE" id="PS50250"/>
    </source>
</evidence>
<dbReference type="AlphaFoldDB" id="A0A8H2ZGI5"/>
<dbReference type="PANTHER" id="PTHR12732">
    <property type="entry name" value="UNCHARACTERIZED PROTEASOME COMPONENT REGION PCI-CONTAINING"/>
    <property type="match status" value="1"/>
</dbReference>
<name>A0A8H2ZGI5_9SACH</name>
<gene>
    <name evidence="3" type="ORF">KABA2_04S10714</name>
</gene>
<keyword evidence="4" id="KW-1185">Reference proteome</keyword>
<sequence>MTEMKSIVDFGDYFQEKYFDNYMIRYFQYNVREPSKILYMLNNEHQDEKVEEVYCLSKKIWQNIVEFDNRSNKRRALRVSHYKFLFESIDQQLLLMNRIAERETNWIIYPLFVLARELVKVTSHVTKILKMSPSYIERCARSVHRSFTLCLNDRNPIKDENRRGGVYMFINLEFKLYHWLENRDMIKNLVKVVKSRQEDRFEPLMPCDQSLCSKYNGQEVTYNYYMGQYYGCIENDYESAFTYLNQALFGCDTTYLKQMNQILILLIPFGLLSHRIFVGNQLLLQIQNEHLKRDKDKKESHGTHQWMCQKYYHSVIKCFQTGNLKKFDNILFNREYEIFFLKNGVYVAMQLLRERVLLRLVEQIYEMNDKTSILPFELILVGMKVQPSDDMESMNELECELACLISKKLIKGYLSHGNKCMVVSRTNPFPKHTLTSLK</sequence>
<dbReference type="GO" id="GO:0003690">
    <property type="term" value="F:double-stranded DNA binding"/>
    <property type="evidence" value="ECO:0007669"/>
    <property type="project" value="InterPro"/>
</dbReference>
<proteinExistence type="inferred from homology"/>
<dbReference type="SMART" id="SM00753">
    <property type="entry name" value="PAM"/>
    <property type="match status" value="1"/>
</dbReference>
<evidence type="ECO:0000313" key="4">
    <source>
        <dbReference type="Proteomes" id="UP000644660"/>
    </source>
</evidence>
<reference evidence="3 4" key="1">
    <citation type="submission" date="2020-05" db="EMBL/GenBank/DDBJ databases">
        <authorList>
            <person name="Casaregola S."/>
            <person name="Devillers H."/>
            <person name="Grondin C."/>
        </authorList>
    </citation>
    <scope>NUCLEOTIDE SEQUENCE [LARGE SCALE GENOMIC DNA]</scope>
    <source>
        <strain evidence="3 4">CLIB 1767</strain>
    </source>
</reference>
<dbReference type="RefSeq" id="XP_041406478.1">
    <property type="nucleotide sequence ID" value="XM_041550544.1"/>
</dbReference>
<dbReference type="PROSITE" id="PS50250">
    <property type="entry name" value="PCI"/>
    <property type="match status" value="1"/>
</dbReference>
<dbReference type="Gene3D" id="1.10.10.10">
    <property type="entry name" value="Winged helix-like DNA-binding domain superfamily/Winged helix DNA-binding domain"/>
    <property type="match status" value="1"/>
</dbReference>
<dbReference type="OrthoDB" id="10252687at2759"/>
<protein>
    <submittedName>
        <fullName evidence="3">Similar to Saccharomyces cerevisiae YJR084W Protein that forms a complex with Thp3p</fullName>
    </submittedName>
</protein>
<dbReference type="InterPro" id="IPR036388">
    <property type="entry name" value="WH-like_DNA-bd_sf"/>
</dbReference>
<comment type="caution">
    <text evidence="3">The sequence shown here is derived from an EMBL/GenBank/DDBJ whole genome shotgun (WGS) entry which is preliminary data.</text>
</comment>
<feature type="domain" description="PCI" evidence="2">
    <location>
        <begin position="235"/>
        <end position="428"/>
    </location>
</feature>
<comment type="similarity">
    <text evidence="1">Belongs to the CSN12 family.</text>
</comment>
<dbReference type="InterPro" id="IPR045114">
    <property type="entry name" value="Csn12-like"/>
</dbReference>
<dbReference type="GeneID" id="64857634"/>
<dbReference type="EMBL" id="CAEFZW010000004">
    <property type="protein sequence ID" value="CAB4254634.1"/>
    <property type="molecule type" value="Genomic_DNA"/>
</dbReference>
<evidence type="ECO:0000313" key="3">
    <source>
        <dbReference type="EMBL" id="CAB4254634.1"/>
    </source>
</evidence>